<gene>
    <name evidence="1" type="ORF">GT409_03045</name>
</gene>
<evidence type="ECO:0000313" key="1">
    <source>
        <dbReference type="EMBL" id="QHI68470.1"/>
    </source>
</evidence>
<sequence length="423" mass="48700">METPIRYCPHRGQSRIHSSKARFRVVCTGRRFGKTLCLAREVAERGVLEPGDYGWIAPTYNVADRGREAFQEAFDPEFLRFSGRTPSRLEFTSPNGTSRVWFLSADNPENIRGYGFKGIVVDEAAVIPPDVWTYILRPTIAQTLGWAVFISTPKGRNWFYDLFTRGEDPHEPDYESFRFPSIDNPFFPVSEWEDAKRTLPADVFQQEYDAQFLEDSAGVFRNVSSCLFPQRSLAREDRAGAVVIGCDVAKHTDFTVLVAMNQRTGRCFDMERFNQLDWPIQKDRILEFARKWRGRIILDATGAGDPIYDDLARRYSNIEPFKFTAQSKVELVQRLIVAVEQQRVSWPEEWQVLTNEMQRYEYEISARGRLSYNAPAGFHDDCVMALALANHRRWETESVGPMLPLLPKGRFSPFAKRPRILPG</sequence>
<evidence type="ECO:0000313" key="2">
    <source>
        <dbReference type="Proteomes" id="UP000464954"/>
    </source>
</evidence>
<dbReference type="Proteomes" id="UP000464954">
    <property type="component" value="Chromosome"/>
</dbReference>
<dbReference type="Gene3D" id="3.40.50.300">
    <property type="entry name" value="P-loop containing nucleotide triphosphate hydrolases"/>
    <property type="match status" value="1"/>
</dbReference>
<dbReference type="KEGG" id="taer:GT409_03045"/>
<dbReference type="Gene3D" id="3.30.420.240">
    <property type="match status" value="1"/>
</dbReference>
<accession>A0A6P1M1K9</accession>
<organism evidence="1 2">
    <name type="scientific">Tichowtungia aerotolerans</name>
    <dbReference type="NCBI Taxonomy" id="2697043"/>
    <lineage>
        <taxon>Bacteria</taxon>
        <taxon>Pseudomonadati</taxon>
        <taxon>Kiritimatiellota</taxon>
        <taxon>Tichowtungiia</taxon>
        <taxon>Tichowtungiales</taxon>
        <taxon>Tichowtungiaceae</taxon>
        <taxon>Tichowtungia</taxon>
    </lineage>
</organism>
<protein>
    <recommendedName>
        <fullName evidence="3">Terminase</fullName>
    </recommendedName>
</protein>
<name>A0A6P1M1K9_9BACT</name>
<reference evidence="1 2" key="1">
    <citation type="submission" date="2020-01" db="EMBL/GenBank/DDBJ databases">
        <title>Ponticoccus aerotolerans gen. nov., sp. nov., an anaerobic bacterium and proposal of Ponticoccusceae fam. nov., Ponticoccusles ord. nov. and Ponticoccuse classis nov. in the phylum Kiritimatiellaeota.</title>
        <authorList>
            <person name="Zhou L.Y."/>
            <person name="Du Z.J."/>
        </authorList>
    </citation>
    <scope>NUCLEOTIDE SEQUENCE [LARGE SCALE GENOMIC DNA]</scope>
    <source>
        <strain evidence="1 2">S-5007</strain>
    </source>
</reference>
<dbReference type="AlphaFoldDB" id="A0A6P1M1K9"/>
<keyword evidence="2" id="KW-1185">Reference proteome</keyword>
<dbReference type="EMBL" id="CP047593">
    <property type="protein sequence ID" value="QHI68470.1"/>
    <property type="molecule type" value="Genomic_DNA"/>
</dbReference>
<dbReference type="InterPro" id="IPR027417">
    <property type="entry name" value="P-loop_NTPase"/>
</dbReference>
<evidence type="ECO:0008006" key="3">
    <source>
        <dbReference type="Google" id="ProtNLM"/>
    </source>
</evidence>
<dbReference type="Pfam" id="PF03237">
    <property type="entry name" value="Terminase_6N"/>
    <property type="match status" value="1"/>
</dbReference>
<proteinExistence type="predicted"/>